<protein>
    <recommendedName>
        <fullName evidence="3">Thioredoxin domain-containing protein</fullName>
    </recommendedName>
</protein>
<comment type="similarity">
    <text evidence="1">Belongs to the protein disulfide isomerase family.</text>
</comment>
<feature type="domain" description="Thioredoxin" evidence="3">
    <location>
        <begin position="1"/>
        <end position="69"/>
    </location>
</feature>
<dbReference type="CDD" id="cd02961">
    <property type="entry name" value="PDI_a_family"/>
    <property type="match status" value="1"/>
</dbReference>
<dbReference type="AlphaFoldDB" id="A0A7S0C333"/>
<reference evidence="4" key="1">
    <citation type="submission" date="2021-01" db="EMBL/GenBank/DDBJ databases">
        <authorList>
            <person name="Corre E."/>
            <person name="Pelletier E."/>
            <person name="Niang G."/>
            <person name="Scheremetjew M."/>
            <person name="Finn R."/>
            <person name="Kale V."/>
            <person name="Holt S."/>
            <person name="Cochrane G."/>
            <person name="Meng A."/>
            <person name="Brown T."/>
            <person name="Cohen L."/>
        </authorList>
    </citation>
    <scope>NUCLEOTIDE SEQUENCE</scope>
    <source>
        <strain evidence="4">CCAP1064/1</strain>
    </source>
</reference>
<dbReference type="InterPro" id="IPR013766">
    <property type="entry name" value="Thioredoxin_domain"/>
</dbReference>
<proteinExistence type="inferred from homology"/>
<evidence type="ECO:0000313" key="4">
    <source>
        <dbReference type="EMBL" id="CAD8410746.1"/>
    </source>
</evidence>
<dbReference type="PANTHER" id="PTHR45672:SF3">
    <property type="entry name" value="THIOREDOXIN DOMAIN-CONTAINING PROTEIN 5"/>
    <property type="match status" value="1"/>
</dbReference>
<keyword evidence="2" id="KW-0732">Signal</keyword>
<organism evidence="4">
    <name type="scientific">Proboscia inermis</name>
    <dbReference type="NCBI Taxonomy" id="420281"/>
    <lineage>
        <taxon>Eukaryota</taxon>
        <taxon>Sar</taxon>
        <taxon>Stramenopiles</taxon>
        <taxon>Ochrophyta</taxon>
        <taxon>Bacillariophyta</taxon>
        <taxon>Coscinodiscophyceae</taxon>
        <taxon>Rhizosoleniophycidae</taxon>
        <taxon>Rhizosoleniales</taxon>
        <taxon>Rhizosoleniaceae</taxon>
        <taxon>Proboscia</taxon>
    </lineage>
</organism>
<dbReference type="GO" id="GO:0003756">
    <property type="term" value="F:protein disulfide isomerase activity"/>
    <property type="evidence" value="ECO:0007669"/>
    <property type="project" value="TreeGrafter"/>
</dbReference>
<evidence type="ECO:0000256" key="1">
    <source>
        <dbReference type="ARBA" id="ARBA00006347"/>
    </source>
</evidence>
<dbReference type="Gene3D" id="3.40.30.10">
    <property type="entry name" value="Glutaredoxin"/>
    <property type="match status" value="1"/>
</dbReference>
<dbReference type="GO" id="GO:0006457">
    <property type="term" value="P:protein folding"/>
    <property type="evidence" value="ECO:0007669"/>
    <property type="project" value="TreeGrafter"/>
</dbReference>
<dbReference type="SUPFAM" id="SSF52833">
    <property type="entry name" value="Thioredoxin-like"/>
    <property type="match status" value="1"/>
</dbReference>
<accession>A0A7S0C333</accession>
<dbReference type="PANTHER" id="PTHR45672">
    <property type="entry name" value="PROTEIN DISULFIDE-ISOMERASE C17H9.14C-RELATED"/>
    <property type="match status" value="1"/>
</dbReference>
<gene>
    <name evidence="4" type="ORF">PINE0816_LOCUS6869</name>
</gene>
<evidence type="ECO:0000256" key="2">
    <source>
        <dbReference type="ARBA" id="ARBA00022729"/>
    </source>
</evidence>
<dbReference type="EMBL" id="HBEL01014350">
    <property type="protein sequence ID" value="CAD8410746.1"/>
    <property type="molecule type" value="Transcribed_RNA"/>
</dbReference>
<dbReference type="InterPro" id="IPR036249">
    <property type="entry name" value="Thioredoxin-like_sf"/>
</dbReference>
<name>A0A7S0C333_9STRA</name>
<sequence length="144" mass="16512">MKPAWDKLGDEYADSSSVLIGDVDCTNVANIEMCGKLEIESYPTIKYWMDGNVKDYKSGRDYATMKEFVEVVLQKPCDVITLENCNDKETGYVKKMKSKSAAEREAQLVRLFGMKDNDMKGELKTWLVQRTFLLTAMKEKKDEL</sequence>
<evidence type="ECO:0000259" key="3">
    <source>
        <dbReference type="Pfam" id="PF00085"/>
    </source>
</evidence>
<dbReference type="GO" id="GO:0005783">
    <property type="term" value="C:endoplasmic reticulum"/>
    <property type="evidence" value="ECO:0007669"/>
    <property type="project" value="TreeGrafter"/>
</dbReference>
<dbReference type="Pfam" id="PF00085">
    <property type="entry name" value="Thioredoxin"/>
    <property type="match status" value="1"/>
</dbReference>
<dbReference type="InterPro" id="IPR051063">
    <property type="entry name" value="PDI"/>
</dbReference>